<dbReference type="AlphaFoldDB" id="A0A813HFT5"/>
<evidence type="ECO:0000313" key="1">
    <source>
        <dbReference type="EMBL" id="CAE8636368.1"/>
    </source>
</evidence>
<dbReference type="EMBL" id="CAJNNV010031478">
    <property type="protein sequence ID" value="CAE8636368.1"/>
    <property type="molecule type" value="Genomic_DNA"/>
</dbReference>
<feature type="non-terminal residue" evidence="1">
    <location>
        <position position="88"/>
    </location>
</feature>
<reference evidence="1" key="1">
    <citation type="submission" date="2021-02" db="EMBL/GenBank/DDBJ databases">
        <authorList>
            <person name="Dougan E. K."/>
            <person name="Rhodes N."/>
            <person name="Thang M."/>
            <person name="Chan C."/>
        </authorList>
    </citation>
    <scope>NUCLEOTIDE SEQUENCE</scope>
</reference>
<gene>
    <name evidence="1" type="ORF">PGLA1383_LOCUS51845</name>
</gene>
<protein>
    <submittedName>
        <fullName evidence="1">Uncharacterized protein</fullName>
    </submittedName>
</protein>
<organism evidence="1 2">
    <name type="scientific">Polarella glacialis</name>
    <name type="common">Dinoflagellate</name>
    <dbReference type="NCBI Taxonomy" id="89957"/>
    <lineage>
        <taxon>Eukaryota</taxon>
        <taxon>Sar</taxon>
        <taxon>Alveolata</taxon>
        <taxon>Dinophyceae</taxon>
        <taxon>Suessiales</taxon>
        <taxon>Suessiaceae</taxon>
        <taxon>Polarella</taxon>
    </lineage>
</organism>
<evidence type="ECO:0000313" key="2">
    <source>
        <dbReference type="Proteomes" id="UP000654075"/>
    </source>
</evidence>
<dbReference type="Proteomes" id="UP000654075">
    <property type="component" value="Unassembled WGS sequence"/>
</dbReference>
<keyword evidence="2" id="KW-1185">Reference proteome</keyword>
<proteinExistence type="predicted"/>
<sequence length="88" mass="10017">GQRKRRESLQVVATFKNAPACGFKRYKRVCSQDDMLYSTEGKLKGMSTNSKASQVEEIYQLFLTYVQGIHVGRVMTGRRSHGVMRARS</sequence>
<name>A0A813HFT5_POLGL</name>
<comment type="caution">
    <text evidence="1">The sequence shown here is derived from an EMBL/GenBank/DDBJ whole genome shotgun (WGS) entry which is preliminary data.</text>
</comment>
<accession>A0A813HFT5</accession>